<dbReference type="InterPro" id="IPR008822">
    <property type="entry name" value="Endonuclease_RusA-like"/>
</dbReference>
<sequence length="121" mass="14083">MLYQKQIIYGSIPSKSNSYKIVTLCGHGSLAKQKVLKDYEKDFYKQCSLRDKQISGFFKIDVDVYFANNRKDLDGSFKILLDCLQSCKAIINDRQCVEIHARKLIDKLNPRIEFIIEEVEL</sequence>
<evidence type="ECO:0000313" key="1">
    <source>
        <dbReference type="EMBL" id="DAF98135.1"/>
    </source>
</evidence>
<organism evidence="1">
    <name type="scientific">Myoviridae sp. ctP6q2</name>
    <dbReference type="NCBI Taxonomy" id="2825096"/>
    <lineage>
        <taxon>Viruses</taxon>
        <taxon>Duplodnaviria</taxon>
        <taxon>Heunggongvirae</taxon>
        <taxon>Uroviricota</taxon>
        <taxon>Caudoviricetes</taxon>
    </lineage>
</organism>
<dbReference type="GO" id="GO:0000287">
    <property type="term" value="F:magnesium ion binding"/>
    <property type="evidence" value="ECO:0007669"/>
    <property type="project" value="InterPro"/>
</dbReference>
<reference evidence="1" key="1">
    <citation type="journal article" date="2021" name="Proc. Natl. Acad. Sci. U.S.A.">
        <title>A Catalog of Tens of Thousands of Viruses from Human Metagenomes Reveals Hidden Associations with Chronic Diseases.</title>
        <authorList>
            <person name="Tisza M.J."/>
            <person name="Buck C.B."/>
        </authorList>
    </citation>
    <scope>NUCLEOTIDE SEQUENCE</scope>
    <source>
        <strain evidence="1">CtP6q2</strain>
    </source>
</reference>
<dbReference type="InterPro" id="IPR036614">
    <property type="entry name" value="RusA-like_sf"/>
</dbReference>
<name>A0A8S5UUH5_9CAUD</name>
<dbReference type="EMBL" id="BK016143">
    <property type="protein sequence ID" value="DAF98135.1"/>
    <property type="molecule type" value="Genomic_DNA"/>
</dbReference>
<dbReference type="GO" id="GO:0006281">
    <property type="term" value="P:DNA repair"/>
    <property type="evidence" value="ECO:0007669"/>
    <property type="project" value="InterPro"/>
</dbReference>
<protein>
    <submittedName>
        <fullName evidence="1">Endodeoxyribonuclease RusA</fullName>
    </submittedName>
</protein>
<dbReference type="Gene3D" id="3.30.1330.70">
    <property type="entry name" value="Holliday junction resolvase RusA"/>
    <property type="match status" value="1"/>
</dbReference>
<proteinExistence type="predicted"/>
<dbReference type="GO" id="GO:0006310">
    <property type="term" value="P:DNA recombination"/>
    <property type="evidence" value="ECO:0007669"/>
    <property type="project" value="InterPro"/>
</dbReference>
<dbReference type="SUPFAM" id="SSF103084">
    <property type="entry name" value="Holliday junction resolvase RusA"/>
    <property type="match status" value="1"/>
</dbReference>
<dbReference type="Pfam" id="PF05866">
    <property type="entry name" value="RusA"/>
    <property type="match status" value="1"/>
</dbReference>
<accession>A0A8S5UUH5</accession>